<accession>A0A3B0TMI3</accession>
<sequence length="134" mass="14691">MQKTAKKWLTKGKHTLICNPFPDYVVEKSTVDRSKLPELGAPKSSKFPVLERTKLSNGLNIVLAKRAGVSTIVMNLIIDAGYKTDFLASPGTASLAMNLMDEGTKNMNTLQINEKLQLLGADLYTFSSQDNSNV</sequence>
<dbReference type="GO" id="GO:0006508">
    <property type="term" value="P:proteolysis"/>
    <property type="evidence" value="ECO:0007669"/>
    <property type="project" value="UniProtKB-KW"/>
</dbReference>
<keyword evidence="1" id="KW-0645">Protease</keyword>
<keyword evidence="1" id="KW-0378">Hydrolase</keyword>
<organism evidence="1">
    <name type="scientific">hydrothermal vent metagenome</name>
    <dbReference type="NCBI Taxonomy" id="652676"/>
    <lineage>
        <taxon>unclassified sequences</taxon>
        <taxon>metagenomes</taxon>
        <taxon>ecological metagenomes</taxon>
    </lineage>
</organism>
<dbReference type="AlphaFoldDB" id="A0A3B0TMI3"/>
<proteinExistence type="predicted"/>
<gene>
    <name evidence="1" type="ORF">MNBD_BACTEROID03-33</name>
</gene>
<dbReference type="GO" id="GO:0008233">
    <property type="term" value="F:peptidase activity"/>
    <property type="evidence" value="ECO:0007669"/>
    <property type="project" value="UniProtKB-KW"/>
</dbReference>
<dbReference type="Gene3D" id="3.30.830.10">
    <property type="entry name" value="Metalloenzyme, LuxS/M16 peptidase-like"/>
    <property type="match status" value="1"/>
</dbReference>
<reference evidence="1" key="1">
    <citation type="submission" date="2018-06" db="EMBL/GenBank/DDBJ databases">
        <authorList>
            <person name="Zhirakovskaya E."/>
        </authorList>
    </citation>
    <scope>NUCLEOTIDE SEQUENCE</scope>
</reference>
<name>A0A3B0TMI3_9ZZZZ</name>
<protein>
    <submittedName>
        <fullName evidence="1">Zinc protease</fullName>
    </submittedName>
</protein>
<dbReference type="SUPFAM" id="SSF63411">
    <property type="entry name" value="LuxS/MPP-like metallohydrolase"/>
    <property type="match status" value="1"/>
</dbReference>
<dbReference type="GO" id="GO:0046872">
    <property type="term" value="F:metal ion binding"/>
    <property type="evidence" value="ECO:0007669"/>
    <property type="project" value="InterPro"/>
</dbReference>
<evidence type="ECO:0000313" key="1">
    <source>
        <dbReference type="EMBL" id="VAW09844.1"/>
    </source>
</evidence>
<dbReference type="EMBL" id="UOEL01000004">
    <property type="protein sequence ID" value="VAW09844.1"/>
    <property type="molecule type" value="Genomic_DNA"/>
</dbReference>
<dbReference type="InterPro" id="IPR011249">
    <property type="entry name" value="Metalloenz_LuxS/M16"/>
</dbReference>